<dbReference type="EMBL" id="LRGB01002836">
    <property type="protein sequence ID" value="KZS06178.1"/>
    <property type="molecule type" value="Genomic_DNA"/>
</dbReference>
<evidence type="ECO:0000313" key="2">
    <source>
        <dbReference type="Proteomes" id="UP000076858"/>
    </source>
</evidence>
<comment type="caution">
    <text evidence="1">The sequence shown here is derived from an EMBL/GenBank/DDBJ whole genome shotgun (WGS) entry which is preliminary data.</text>
</comment>
<dbReference type="AlphaFoldDB" id="A0A164NRI8"/>
<accession>A0A164NRI8</accession>
<gene>
    <name evidence="1" type="ORF">APZ42_030449</name>
</gene>
<sequence length="75" mass="8667">MIRSSPTNASDLEPCDGVCFNGLPTMVFCFFDFTETYFTLYVRGSFVNICRKSHISSLVGIVDYQARYLHFFFNE</sequence>
<protein>
    <submittedName>
        <fullName evidence="1">Uncharacterized protein</fullName>
    </submittedName>
</protein>
<organism evidence="1 2">
    <name type="scientific">Daphnia magna</name>
    <dbReference type="NCBI Taxonomy" id="35525"/>
    <lineage>
        <taxon>Eukaryota</taxon>
        <taxon>Metazoa</taxon>
        <taxon>Ecdysozoa</taxon>
        <taxon>Arthropoda</taxon>
        <taxon>Crustacea</taxon>
        <taxon>Branchiopoda</taxon>
        <taxon>Diplostraca</taxon>
        <taxon>Cladocera</taxon>
        <taxon>Anomopoda</taxon>
        <taxon>Daphniidae</taxon>
        <taxon>Daphnia</taxon>
    </lineage>
</organism>
<evidence type="ECO:0000313" key="1">
    <source>
        <dbReference type="EMBL" id="KZS06178.1"/>
    </source>
</evidence>
<name>A0A164NRI8_9CRUS</name>
<reference evidence="1 2" key="1">
    <citation type="submission" date="2016-03" db="EMBL/GenBank/DDBJ databases">
        <title>EvidentialGene: Evidence-directed Construction of Genes on Genomes.</title>
        <authorList>
            <person name="Gilbert D.G."/>
            <person name="Choi J.-H."/>
            <person name="Mockaitis K."/>
            <person name="Colbourne J."/>
            <person name="Pfrender M."/>
        </authorList>
    </citation>
    <scope>NUCLEOTIDE SEQUENCE [LARGE SCALE GENOMIC DNA]</scope>
    <source>
        <strain evidence="1 2">Xinb3</strain>
        <tissue evidence="1">Complete organism</tissue>
    </source>
</reference>
<proteinExistence type="predicted"/>
<keyword evidence="2" id="KW-1185">Reference proteome</keyword>
<dbReference type="Proteomes" id="UP000076858">
    <property type="component" value="Unassembled WGS sequence"/>
</dbReference>